<reference evidence="1" key="1">
    <citation type="journal article" date="2020" name="Stud. Mycol.">
        <title>101 Dothideomycetes genomes: a test case for predicting lifestyles and emergence of pathogens.</title>
        <authorList>
            <person name="Haridas S."/>
            <person name="Albert R."/>
            <person name="Binder M."/>
            <person name="Bloem J."/>
            <person name="Labutti K."/>
            <person name="Salamov A."/>
            <person name="Andreopoulos B."/>
            <person name="Baker S."/>
            <person name="Barry K."/>
            <person name="Bills G."/>
            <person name="Bluhm B."/>
            <person name="Cannon C."/>
            <person name="Castanera R."/>
            <person name="Culley D."/>
            <person name="Daum C."/>
            <person name="Ezra D."/>
            <person name="Gonzalez J."/>
            <person name="Henrissat B."/>
            <person name="Kuo A."/>
            <person name="Liang C."/>
            <person name="Lipzen A."/>
            <person name="Lutzoni F."/>
            <person name="Magnuson J."/>
            <person name="Mondo S."/>
            <person name="Nolan M."/>
            <person name="Ohm R."/>
            <person name="Pangilinan J."/>
            <person name="Park H.-J."/>
            <person name="Ramirez L."/>
            <person name="Alfaro M."/>
            <person name="Sun H."/>
            <person name="Tritt A."/>
            <person name="Yoshinaga Y."/>
            <person name="Zwiers L.-H."/>
            <person name="Turgeon B."/>
            <person name="Goodwin S."/>
            <person name="Spatafora J."/>
            <person name="Crous P."/>
            <person name="Grigoriev I."/>
        </authorList>
    </citation>
    <scope>NUCLEOTIDE SEQUENCE</scope>
    <source>
        <strain evidence="1">CBS 183.55</strain>
    </source>
</reference>
<dbReference type="AlphaFoldDB" id="A0A6A5RB33"/>
<organism evidence="1 2">
    <name type="scientific">Didymella exigua CBS 183.55</name>
    <dbReference type="NCBI Taxonomy" id="1150837"/>
    <lineage>
        <taxon>Eukaryota</taxon>
        <taxon>Fungi</taxon>
        <taxon>Dikarya</taxon>
        <taxon>Ascomycota</taxon>
        <taxon>Pezizomycotina</taxon>
        <taxon>Dothideomycetes</taxon>
        <taxon>Pleosporomycetidae</taxon>
        <taxon>Pleosporales</taxon>
        <taxon>Pleosporineae</taxon>
        <taxon>Didymellaceae</taxon>
        <taxon>Didymella</taxon>
    </lineage>
</organism>
<proteinExistence type="predicted"/>
<evidence type="ECO:0000313" key="1">
    <source>
        <dbReference type="EMBL" id="KAF1924852.1"/>
    </source>
</evidence>
<dbReference type="EMBL" id="ML978990">
    <property type="protein sequence ID" value="KAF1924852.1"/>
    <property type="molecule type" value="Genomic_DNA"/>
</dbReference>
<protein>
    <submittedName>
        <fullName evidence="1">Uncharacterized protein</fullName>
    </submittedName>
</protein>
<dbReference type="GeneID" id="54351436"/>
<dbReference type="RefSeq" id="XP_033445104.1">
    <property type="nucleotide sequence ID" value="XM_033593768.1"/>
</dbReference>
<keyword evidence="2" id="KW-1185">Reference proteome</keyword>
<dbReference type="Proteomes" id="UP000800082">
    <property type="component" value="Unassembled WGS sequence"/>
</dbReference>
<sequence>MSRTTPRTRVAYVRTSSTLPSIYGNHQKTRDDHERFLHRYVRQSQSLGINVDTPRHCFHFTIFTKDDRHILDMLLDNFPTPAQPPSDQRRSFMWGVTASDIHLHTSSAYAESADGRKALQQCRDSGFSPTIHGSSDTDCDDRLLDLCDYVIDINYLNDLSGLDWFWNYARPGKPEDNMLSNPKYQLSKHDISRRGLAGRTKFSIWGQNSGCFHGNYEWSCYGCGGKCKRGRCKVNPGPEREVPESYKLPAKGSAEWGGLTANAVIRLWTLQHWPEAPGKWHKGRDAWKSIDTFSGE</sequence>
<name>A0A6A5RB33_9PLEO</name>
<accession>A0A6A5RB33</accession>
<gene>
    <name evidence="1" type="ORF">M421DRAFT_424484</name>
</gene>
<evidence type="ECO:0000313" key="2">
    <source>
        <dbReference type="Proteomes" id="UP000800082"/>
    </source>
</evidence>
<dbReference type="OrthoDB" id="3778483at2759"/>